<reference evidence="8 9" key="2">
    <citation type="submission" date="2017-06" db="EMBL/GenBank/DDBJ databases">
        <authorList>
            <person name="Kim H.J."/>
            <person name="Triplett B.A."/>
        </authorList>
    </citation>
    <scope>NUCLEOTIDE SEQUENCE [LARGE SCALE GENOMIC DNA]</scope>
    <source>
        <strain evidence="8">Kingella_eburonensis</strain>
    </source>
</reference>
<dbReference type="InterPro" id="IPR003752">
    <property type="entry name" value="DiS_bond_form_DsbB/BdbC"/>
</dbReference>
<dbReference type="PANTHER" id="PTHR36570:SF3">
    <property type="entry name" value="DISULFIDE BOND FORMATION PROTEIN B"/>
    <property type="match status" value="1"/>
</dbReference>
<evidence type="ECO:0000256" key="1">
    <source>
        <dbReference type="ARBA" id="ARBA00004651"/>
    </source>
</evidence>
<comment type="subcellular location">
    <subcellularLocation>
        <location evidence="1">Cell membrane</location>
        <topology evidence="1">Multi-pass membrane protein</topology>
    </subcellularLocation>
</comment>
<dbReference type="OrthoDB" id="3711263at2"/>
<dbReference type="GO" id="GO:0006457">
    <property type="term" value="P:protein folding"/>
    <property type="evidence" value="ECO:0007669"/>
    <property type="project" value="InterPro"/>
</dbReference>
<dbReference type="AlphaFoldDB" id="A0A238HGQ1"/>
<organism evidence="7">
    <name type="scientific">Kingella negevensis</name>
    <dbReference type="NCBI Taxonomy" id="1522312"/>
    <lineage>
        <taxon>Bacteria</taxon>
        <taxon>Pseudomonadati</taxon>
        <taxon>Pseudomonadota</taxon>
        <taxon>Betaproteobacteria</taxon>
        <taxon>Neisseriales</taxon>
        <taxon>Neisseriaceae</taxon>
        <taxon>Kingella</taxon>
    </lineage>
</organism>
<evidence type="ECO:0000256" key="3">
    <source>
        <dbReference type="ARBA" id="ARBA00022692"/>
    </source>
</evidence>
<proteinExistence type="predicted"/>
<dbReference type="RefSeq" id="WP_095062933.1">
    <property type="nucleotide sequence ID" value="NZ_CP123447.1"/>
</dbReference>
<keyword evidence="5 6" id="KW-0472">Membrane</keyword>
<evidence type="ECO:0000256" key="5">
    <source>
        <dbReference type="ARBA" id="ARBA00023136"/>
    </source>
</evidence>
<evidence type="ECO:0000313" key="7">
    <source>
        <dbReference type="EMBL" id="SMQ12838.1"/>
    </source>
</evidence>
<dbReference type="PANTHER" id="PTHR36570">
    <property type="entry name" value="DISULFIDE BOND FORMATION PROTEIN B"/>
    <property type="match status" value="1"/>
</dbReference>
<keyword evidence="4 6" id="KW-1133">Transmembrane helix</keyword>
<feature type="transmembrane region" description="Helical" evidence="6">
    <location>
        <begin position="48"/>
        <end position="66"/>
    </location>
</feature>
<dbReference type="EMBL" id="FXUV01000033">
    <property type="protein sequence ID" value="SMQ12838.1"/>
    <property type="molecule type" value="Genomic_DNA"/>
</dbReference>
<evidence type="ECO:0000256" key="6">
    <source>
        <dbReference type="SAM" id="Phobius"/>
    </source>
</evidence>
<keyword evidence="9" id="KW-1185">Reference proteome</keyword>
<dbReference type="GO" id="GO:0005886">
    <property type="term" value="C:plasma membrane"/>
    <property type="evidence" value="ECO:0007669"/>
    <property type="project" value="UniProtKB-SubCell"/>
</dbReference>
<evidence type="ECO:0000313" key="8">
    <source>
        <dbReference type="EMBL" id="SNB76700.1"/>
    </source>
</evidence>
<dbReference type="InterPro" id="IPR050183">
    <property type="entry name" value="DsbB"/>
</dbReference>
<feature type="transmembrane region" description="Helical" evidence="6">
    <location>
        <begin position="12"/>
        <end position="36"/>
    </location>
</feature>
<evidence type="ECO:0000256" key="2">
    <source>
        <dbReference type="ARBA" id="ARBA00022475"/>
    </source>
</evidence>
<dbReference type="Proteomes" id="UP000215450">
    <property type="component" value="Unassembled WGS sequence"/>
</dbReference>
<protein>
    <submittedName>
        <fullName evidence="7">Disulfide bond formation protein B</fullName>
    </submittedName>
</protein>
<dbReference type="Pfam" id="PF02600">
    <property type="entry name" value="DsbB"/>
    <property type="match status" value="1"/>
</dbReference>
<dbReference type="STRING" id="1522312.GCA_900177895_00207"/>
<dbReference type="GO" id="GO:0015035">
    <property type="term" value="F:protein-disulfide reductase activity"/>
    <property type="evidence" value="ECO:0007669"/>
    <property type="project" value="InterPro"/>
</dbReference>
<dbReference type="EMBL" id="FXUV02000039">
    <property type="protein sequence ID" value="SNB76700.1"/>
    <property type="molecule type" value="Genomic_DNA"/>
</dbReference>
<sequence length="170" mass="19196">MLQKLLALPRYRLTVLATVIMGFGGTMVSLFAQYVLKMNPCVMCIEQRMSLFFIGVLSLICLPLPLRKRGGQTAAALILSVPTVFGGFVAAKQIWLQTLPLREQPDCGAPWTFVLRGKPLFDLYEPLIRGSGMCGEKYFMFGISLPTWGLITFCTIFAVIWGMWWHVRRK</sequence>
<keyword evidence="3 6" id="KW-0812">Transmembrane</keyword>
<gene>
    <name evidence="7" type="ORF">KEBURONENSIS_01655</name>
    <name evidence="8" type="ORF">KEBURONENSIS_01689</name>
</gene>
<accession>A0A238HGQ1</accession>
<evidence type="ECO:0000256" key="4">
    <source>
        <dbReference type="ARBA" id="ARBA00022989"/>
    </source>
</evidence>
<feature type="transmembrane region" description="Helical" evidence="6">
    <location>
        <begin position="148"/>
        <end position="167"/>
    </location>
</feature>
<evidence type="ECO:0000313" key="9">
    <source>
        <dbReference type="Proteomes" id="UP000215450"/>
    </source>
</evidence>
<keyword evidence="2" id="KW-1003">Cell membrane</keyword>
<dbReference type="Gene3D" id="1.20.1550.10">
    <property type="entry name" value="DsbB-like"/>
    <property type="match status" value="1"/>
</dbReference>
<name>A0A238HGQ1_9NEIS</name>
<dbReference type="InterPro" id="IPR023380">
    <property type="entry name" value="DsbB-like_sf"/>
</dbReference>
<dbReference type="SUPFAM" id="SSF158442">
    <property type="entry name" value="DsbB-like"/>
    <property type="match status" value="1"/>
</dbReference>
<reference evidence="7" key="1">
    <citation type="submission" date="2017-05" db="EMBL/GenBank/DDBJ databases">
        <authorList>
            <person name="Song R."/>
            <person name="Chenine A.L."/>
            <person name="Ruprecht R.M."/>
        </authorList>
    </citation>
    <scope>NUCLEOTIDE SEQUENCE</scope>
    <source>
        <strain evidence="7">Kingella_eburonensis</strain>
    </source>
</reference>
<feature type="transmembrane region" description="Helical" evidence="6">
    <location>
        <begin position="73"/>
        <end position="95"/>
    </location>
</feature>